<evidence type="ECO:0000256" key="3">
    <source>
        <dbReference type="ARBA" id="ARBA00022824"/>
    </source>
</evidence>
<feature type="compositionally biased region" description="Basic residues" evidence="7">
    <location>
        <begin position="135"/>
        <end position="144"/>
    </location>
</feature>
<reference evidence="10" key="1">
    <citation type="submission" date="2019-06" db="EMBL/GenBank/DDBJ databases">
        <authorList>
            <consortium name="Wellcome Sanger Institute Data Sharing"/>
        </authorList>
    </citation>
    <scope>NUCLEOTIDE SEQUENCE [LARGE SCALE GENOMIC DNA]</scope>
</reference>
<feature type="transmembrane region" description="Helical" evidence="8">
    <location>
        <begin position="12"/>
        <end position="31"/>
    </location>
</feature>
<evidence type="ECO:0000313" key="11">
    <source>
        <dbReference type="Proteomes" id="UP000472263"/>
    </source>
</evidence>
<feature type="compositionally biased region" description="Low complexity" evidence="7">
    <location>
        <begin position="258"/>
        <end position="268"/>
    </location>
</feature>
<feature type="coiled-coil region" evidence="6">
    <location>
        <begin position="738"/>
        <end position="846"/>
    </location>
</feature>
<feature type="coiled-coil region" evidence="6">
    <location>
        <begin position="884"/>
        <end position="1043"/>
    </location>
</feature>
<keyword evidence="6" id="KW-0175">Coiled coil</keyword>
<sequence length="1088" mass="122041">MAVDIYDSQYLLILAPSLVIALMFLFFWLFMKETSYDEVLARQKRDLKLPSSKPDTRKKNEKKKSKKKESVSAGGGGGGGGGGESEEDLRDFDVADAASSSTPEVEEEPAPMILPVPTPPVAMTVSTEAPAGLRERKKKEKKAAKAAAAAAAATPPPEEPEMNGSKPASRKAEPPLAVSKQPSPPSPQPESQKKEKKKQKAEAETKVEQAPVLVKKEAPLMAETKALDGTPPISTSGKKKNYAKKQKTESVDESHVLADSAASANHQAAHNDDMPAKASGKKQKNETDKENTEVKLKELLSGLASLALSEAEAVSVMALLREKSPNALDAWHKSAARADPAAQERERLLTTLQEEASIAKDKVKQLSQELQVEKQKTSRAEAMMREQRAAMEKELGSMQAKAQGSYQEVQTMQIKFQQVREQLESQITRLQQENGILRDAVSSATNQMESKNSAELNKLRSEYAGLMKELAENNNKLQQEEHQWKSLEVSYKQNVSQLEDAKRRWEELQNYLHSVNTEREKLQALQTQLLAVETEMSNKNKEIQTLHSSLTDAIVSKERVEQKVMQLLEASQHSMPDDSLQAQVQELLNENKGLKVQNETLQVQNENLQATHVSHFEELQKLLAEKELQRKSLEDSLNAERSSGASRETNMQAMHNENMSLKAELQNLQAQIAEQVSSVTGIVQEREENIKTVEDLLKAGLIEVANKEEELKVSVYLRFRARLAKTQETTQTRTLFKIQEKDVKLKSVEESLQAAQETSSTREQTIEVLSEKNKQVSDLQGELAELRDSLELHRKKNNELREKNWSAMEALSATEAMLQGKLSKAVKENQAALESTQAECREVLRRLMPHVPLPNEQEWLHRFEKAVAESSAAQSSSTPVSGDAEGLAEKLKEAEETQRILQKDCETYKKVLAETEGILQRLQSSVEQEESRWRVKLEMSQGELREMSLKVTALEQEIERLNDGAELENLRRDKQHLESELERAERESATYVTEVRELKDLLTELQSKLDGSYTEAVRQNEELNLLKTQLTETLCKLETEESERQRVAGDLYKVRPLYKHNGSHVQNIVDNSARQCCLLLVTSDSGFL</sequence>
<dbReference type="Ensembl" id="ENSMMDT00005015901.1">
    <property type="protein sequence ID" value="ENSMMDP00005015485.1"/>
    <property type="gene ID" value="ENSMMDG00005007872.1"/>
</dbReference>
<keyword evidence="3" id="KW-0256">Endoplasmic reticulum</keyword>
<dbReference type="Proteomes" id="UP000472263">
    <property type="component" value="Chromosome 22"/>
</dbReference>
<evidence type="ECO:0000256" key="4">
    <source>
        <dbReference type="ARBA" id="ARBA00022989"/>
    </source>
</evidence>
<keyword evidence="2 8" id="KW-0812">Transmembrane</keyword>
<dbReference type="PANTHER" id="PTHR18864">
    <property type="entry name" value="KINECTIN"/>
    <property type="match status" value="1"/>
</dbReference>
<dbReference type="GO" id="GO:0007018">
    <property type="term" value="P:microtubule-based movement"/>
    <property type="evidence" value="ECO:0007669"/>
    <property type="project" value="InterPro"/>
</dbReference>
<keyword evidence="5 8" id="KW-0472">Membrane</keyword>
<feature type="region of interest" description="Disordered" evidence="7">
    <location>
        <begin position="48"/>
        <end position="293"/>
    </location>
</feature>
<comment type="subcellular location">
    <subcellularLocation>
        <location evidence="1">Endoplasmic reticulum membrane</location>
        <topology evidence="1">Single-pass membrane protein</topology>
    </subcellularLocation>
</comment>
<dbReference type="InterPro" id="IPR007794">
    <property type="entry name" value="Rib_rcpt_KP"/>
</dbReference>
<feature type="compositionally biased region" description="Basic and acidic residues" evidence="7">
    <location>
        <begin position="246"/>
        <end position="256"/>
    </location>
</feature>
<feature type="coiled-coil region" evidence="6">
    <location>
        <begin position="342"/>
        <end position="383"/>
    </location>
</feature>
<gene>
    <name evidence="10" type="primary">KTN1</name>
    <name evidence="10" type="synonym">ktn1</name>
</gene>
<evidence type="ECO:0000259" key="9">
    <source>
        <dbReference type="Pfam" id="PF05104"/>
    </source>
</evidence>
<reference evidence="10" key="2">
    <citation type="submission" date="2025-08" db="UniProtKB">
        <authorList>
            <consortium name="Ensembl"/>
        </authorList>
    </citation>
    <scope>IDENTIFICATION</scope>
</reference>
<keyword evidence="11" id="KW-1185">Reference proteome</keyword>
<dbReference type="AlphaFoldDB" id="A0A667XCG1"/>
<proteinExistence type="predicted"/>
<dbReference type="GO" id="GO:0015031">
    <property type="term" value="P:protein transport"/>
    <property type="evidence" value="ECO:0007669"/>
    <property type="project" value="InterPro"/>
</dbReference>
<protein>
    <submittedName>
        <fullName evidence="10">Kinectin 1</fullName>
    </submittedName>
</protein>
<feature type="compositionally biased region" description="Gly residues" evidence="7">
    <location>
        <begin position="73"/>
        <end position="83"/>
    </location>
</feature>
<accession>A0A667XCG1</accession>
<feature type="compositionally biased region" description="Basic and acidic residues" evidence="7">
    <location>
        <begin position="48"/>
        <end position="58"/>
    </location>
</feature>
<evidence type="ECO:0000256" key="2">
    <source>
        <dbReference type="ARBA" id="ARBA00022692"/>
    </source>
</evidence>
<dbReference type="PANTHER" id="PTHR18864:SF1">
    <property type="entry name" value="KINECTIN"/>
    <property type="match status" value="1"/>
</dbReference>
<evidence type="ECO:0000256" key="7">
    <source>
        <dbReference type="SAM" id="MobiDB-lite"/>
    </source>
</evidence>
<evidence type="ECO:0000256" key="5">
    <source>
        <dbReference type="ARBA" id="ARBA00023136"/>
    </source>
</evidence>
<organism evidence="10 11">
    <name type="scientific">Myripristis murdjan</name>
    <name type="common">pinecone soldierfish</name>
    <dbReference type="NCBI Taxonomy" id="586833"/>
    <lineage>
        <taxon>Eukaryota</taxon>
        <taxon>Metazoa</taxon>
        <taxon>Chordata</taxon>
        <taxon>Craniata</taxon>
        <taxon>Vertebrata</taxon>
        <taxon>Euteleostomi</taxon>
        <taxon>Actinopterygii</taxon>
        <taxon>Neopterygii</taxon>
        <taxon>Teleostei</taxon>
        <taxon>Neoteleostei</taxon>
        <taxon>Acanthomorphata</taxon>
        <taxon>Holocentriformes</taxon>
        <taxon>Holocentridae</taxon>
        <taxon>Myripristis</taxon>
    </lineage>
</organism>
<evidence type="ECO:0000256" key="6">
    <source>
        <dbReference type="SAM" id="Coils"/>
    </source>
</evidence>
<evidence type="ECO:0000313" key="10">
    <source>
        <dbReference type="Ensembl" id="ENSMMDP00005015485.1"/>
    </source>
</evidence>
<evidence type="ECO:0000256" key="1">
    <source>
        <dbReference type="ARBA" id="ARBA00004389"/>
    </source>
</evidence>
<feature type="domain" description="Ribosome receptor lysine/proline rich" evidence="9">
    <location>
        <begin position="31"/>
        <end position="175"/>
    </location>
</feature>
<dbReference type="GO" id="GO:0005789">
    <property type="term" value="C:endoplasmic reticulum membrane"/>
    <property type="evidence" value="ECO:0007669"/>
    <property type="project" value="UniProtKB-SubCell"/>
</dbReference>
<dbReference type="GO" id="GO:0019894">
    <property type="term" value="F:kinesin binding"/>
    <property type="evidence" value="ECO:0007669"/>
    <property type="project" value="InterPro"/>
</dbReference>
<reference evidence="10" key="3">
    <citation type="submission" date="2025-09" db="UniProtKB">
        <authorList>
            <consortium name="Ensembl"/>
        </authorList>
    </citation>
    <scope>IDENTIFICATION</scope>
</reference>
<dbReference type="InterPro" id="IPR024854">
    <property type="entry name" value="Kinectin"/>
</dbReference>
<feature type="coiled-coil region" evidence="6">
    <location>
        <begin position="413"/>
        <end position="542"/>
    </location>
</feature>
<evidence type="ECO:0000256" key="8">
    <source>
        <dbReference type="SAM" id="Phobius"/>
    </source>
</evidence>
<dbReference type="Pfam" id="PF05104">
    <property type="entry name" value="Rib_recp_KP_reg"/>
    <property type="match status" value="1"/>
</dbReference>
<name>A0A667XCG1_9TELE</name>
<keyword evidence="4 8" id="KW-1133">Transmembrane helix</keyword>
<dbReference type="GeneTree" id="ENSGT00940000158237"/>
<feature type="coiled-coil region" evidence="6">
    <location>
        <begin position="577"/>
        <end position="678"/>
    </location>
</feature>
<feature type="compositionally biased region" description="Basic and acidic residues" evidence="7">
    <location>
        <begin position="283"/>
        <end position="293"/>
    </location>
</feature>